<dbReference type="Gene3D" id="3.10.129.10">
    <property type="entry name" value="Hotdog Thioesterase"/>
    <property type="match status" value="1"/>
</dbReference>
<dbReference type="NCBIfam" id="TIGR00369">
    <property type="entry name" value="unchar_dom_1"/>
    <property type="match status" value="1"/>
</dbReference>
<keyword evidence="4" id="KW-1185">Reference proteome</keyword>
<feature type="domain" description="Thioesterase" evidence="2">
    <location>
        <begin position="47"/>
        <end position="123"/>
    </location>
</feature>
<gene>
    <name evidence="3" type="ORF">LXT13_01975</name>
</gene>
<dbReference type="EMBL" id="JAJTWU010000001">
    <property type="protein sequence ID" value="MCE4553215.1"/>
    <property type="molecule type" value="Genomic_DNA"/>
</dbReference>
<dbReference type="Pfam" id="PF03061">
    <property type="entry name" value="4HBT"/>
    <property type="match status" value="1"/>
</dbReference>
<dbReference type="SUPFAM" id="SSF54637">
    <property type="entry name" value="Thioesterase/thiol ester dehydrase-isomerase"/>
    <property type="match status" value="1"/>
</dbReference>
<evidence type="ECO:0000313" key="3">
    <source>
        <dbReference type="EMBL" id="MCE4553215.1"/>
    </source>
</evidence>
<dbReference type="RefSeq" id="WP_233369924.1">
    <property type="nucleotide sequence ID" value="NZ_JAJTWU010000001.1"/>
</dbReference>
<evidence type="ECO:0000313" key="4">
    <source>
        <dbReference type="Proteomes" id="UP001200741"/>
    </source>
</evidence>
<dbReference type="InterPro" id="IPR029069">
    <property type="entry name" value="HotDog_dom_sf"/>
</dbReference>
<organism evidence="3 4">
    <name type="scientific">Pelomonas cellulosilytica</name>
    <dbReference type="NCBI Taxonomy" id="2906762"/>
    <lineage>
        <taxon>Bacteria</taxon>
        <taxon>Pseudomonadati</taxon>
        <taxon>Pseudomonadota</taxon>
        <taxon>Betaproteobacteria</taxon>
        <taxon>Burkholderiales</taxon>
        <taxon>Sphaerotilaceae</taxon>
        <taxon>Roseateles</taxon>
    </lineage>
</organism>
<sequence length="144" mass="15641">MTVVVTREEMAAFLRREFPQTRVSVEAIEADGIVVAHDITEAELRPGGTVSGPVMMALADVALYVAVLSRIGLVPLAVTTSLNINFLRKPLADRRLIGRCRLMKLGKSLAVGEVWLYSEGQEEPVAHATGTYSIPRRPDAVVTV</sequence>
<evidence type="ECO:0000256" key="1">
    <source>
        <dbReference type="ARBA" id="ARBA00022801"/>
    </source>
</evidence>
<evidence type="ECO:0000259" key="2">
    <source>
        <dbReference type="Pfam" id="PF03061"/>
    </source>
</evidence>
<name>A0ABS8XVA9_9BURK</name>
<accession>A0ABS8XVA9</accession>
<reference evidence="3 4" key="1">
    <citation type="submission" date="2021-12" db="EMBL/GenBank/DDBJ databases">
        <title>Genome seq of P8.</title>
        <authorList>
            <person name="Seo T."/>
        </authorList>
    </citation>
    <scope>NUCLEOTIDE SEQUENCE [LARGE SCALE GENOMIC DNA]</scope>
    <source>
        <strain evidence="3 4">P8</strain>
    </source>
</reference>
<dbReference type="InterPro" id="IPR003736">
    <property type="entry name" value="PAAI_dom"/>
</dbReference>
<proteinExistence type="predicted"/>
<comment type="caution">
    <text evidence="3">The sequence shown here is derived from an EMBL/GenBank/DDBJ whole genome shotgun (WGS) entry which is preliminary data.</text>
</comment>
<dbReference type="Proteomes" id="UP001200741">
    <property type="component" value="Unassembled WGS sequence"/>
</dbReference>
<dbReference type="CDD" id="cd03443">
    <property type="entry name" value="PaaI_thioesterase"/>
    <property type="match status" value="1"/>
</dbReference>
<dbReference type="InterPro" id="IPR006683">
    <property type="entry name" value="Thioestr_dom"/>
</dbReference>
<keyword evidence="1" id="KW-0378">Hydrolase</keyword>
<protein>
    <submittedName>
        <fullName evidence="3">PaaI family thioesterase</fullName>
    </submittedName>
</protein>